<dbReference type="OrthoDB" id="19020at2157"/>
<proteinExistence type="predicted"/>
<dbReference type="GO" id="GO:0006629">
    <property type="term" value="P:lipid metabolic process"/>
    <property type="evidence" value="ECO:0007669"/>
    <property type="project" value="InterPro"/>
</dbReference>
<dbReference type="PROSITE" id="PS51704">
    <property type="entry name" value="GP_PDE"/>
    <property type="match status" value="1"/>
</dbReference>
<dbReference type="InterPro" id="IPR030395">
    <property type="entry name" value="GP_PDE_dom"/>
</dbReference>
<name>A0A1I2RNH6_9EURY</name>
<organism evidence="2 3">
    <name type="scientific">Halopelagius inordinatus</name>
    <dbReference type="NCBI Taxonomy" id="553467"/>
    <lineage>
        <taxon>Archaea</taxon>
        <taxon>Methanobacteriati</taxon>
        <taxon>Methanobacteriota</taxon>
        <taxon>Stenosarchaea group</taxon>
        <taxon>Halobacteria</taxon>
        <taxon>Halobacteriales</taxon>
        <taxon>Haloferacaceae</taxon>
    </lineage>
</organism>
<protein>
    <submittedName>
        <fullName evidence="2">Glycerophosphoryl diester phosphodiesterase</fullName>
    </submittedName>
</protein>
<dbReference type="InterPro" id="IPR017946">
    <property type="entry name" value="PLC-like_Pdiesterase_TIM-brl"/>
</dbReference>
<accession>A0A1I2RNH6</accession>
<keyword evidence="3" id="KW-1185">Reference proteome</keyword>
<feature type="domain" description="GP-PDE" evidence="1">
    <location>
        <begin position="1"/>
        <end position="230"/>
    </location>
</feature>
<dbReference type="PANTHER" id="PTHR46211">
    <property type="entry name" value="GLYCEROPHOSPHORYL DIESTER PHOSPHODIESTERASE"/>
    <property type="match status" value="1"/>
</dbReference>
<dbReference type="EMBL" id="FOOQ01000002">
    <property type="protein sequence ID" value="SFG42255.1"/>
    <property type="molecule type" value="Genomic_DNA"/>
</dbReference>
<dbReference type="GO" id="GO:0008081">
    <property type="term" value="F:phosphoric diester hydrolase activity"/>
    <property type="evidence" value="ECO:0007669"/>
    <property type="project" value="InterPro"/>
</dbReference>
<dbReference type="Proteomes" id="UP000198876">
    <property type="component" value="Unassembled WGS sequence"/>
</dbReference>
<sequence>MNIIAHRGYAALYPENTVAAVRAASAGTAGDGRVPPADLIEIDVRRCATGEIVVYHDEGLEKLTGYEGLVAETPLSTLRTLTILDSEESIPLLEEVLDAADPETPLVVELKHAGMAREVAAACEAAENDAVLSSFFEGVLRECASVSALPRALVFDSDWDASLSTARELGCNYVNAEYHLLLGHEERISAAQDAGFEVNAWHVTDADAASRLRRHGIDGIVVDDPTGLDL</sequence>
<evidence type="ECO:0000313" key="3">
    <source>
        <dbReference type="Proteomes" id="UP000198876"/>
    </source>
</evidence>
<dbReference type="PANTHER" id="PTHR46211:SF14">
    <property type="entry name" value="GLYCEROPHOSPHODIESTER PHOSPHODIESTERASE"/>
    <property type="match status" value="1"/>
</dbReference>
<dbReference type="STRING" id="553467.SAMN04488063_1995"/>
<gene>
    <name evidence="2" type="ORF">SAMN04488063_1995</name>
</gene>
<dbReference type="RefSeq" id="WP_092891729.1">
    <property type="nucleotide sequence ID" value="NZ_FOOQ01000002.1"/>
</dbReference>
<dbReference type="AlphaFoldDB" id="A0A1I2RNH6"/>
<evidence type="ECO:0000259" key="1">
    <source>
        <dbReference type="PROSITE" id="PS51704"/>
    </source>
</evidence>
<reference evidence="3" key="1">
    <citation type="submission" date="2016-10" db="EMBL/GenBank/DDBJ databases">
        <authorList>
            <person name="Varghese N."/>
            <person name="Submissions S."/>
        </authorList>
    </citation>
    <scope>NUCLEOTIDE SEQUENCE [LARGE SCALE GENOMIC DNA]</scope>
    <source>
        <strain evidence="3">CGMCC 1.7739</strain>
    </source>
</reference>
<dbReference type="Gene3D" id="3.20.20.190">
    <property type="entry name" value="Phosphatidylinositol (PI) phosphodiesterase"/>
    <property type="match status" value="1"/>
</dbReference>
<evidence type="ECO:0000313" key="2">
    <source>
        <dbReference type="EMBL" id="SFG42255.1"/>
    </source>
</evidence>
<dbReference type="Pfam" id="PF03009">
    <property type="entry name" value="GDPD"/>
    <property type="match status" value="1"/>
</dbReference>
<dbReference type="SUPFAM" id="SSF51695">
    <property type="entry name" value="PLC-like phosphodiesterases"/>
    <property type="match status" value="1"/>
</dbReference>
<dbReference type="CDD" id="cd08556">
    <property type="entry name" value="GDPD"/>
    <property type="match status" value="1"/>
</dbReference>